<dbReference type="EMBL" id="CAJPEV010001175">
    <property type="protein sequence ID" value="CAG0891183.1"/>
    <property type="molecule type" value="Genomic_DNA"/>
</dbReference>
<dbReference type="Proteomes" id="UP000677054">
    <property type="component" value="Unassembled WGS sequence"/>
</dbReference>
<reference evidence="3" key="1">
    <citation type="submission" date="2020-11" db="EMBL/GenBank/DDBJ databases">
        <authorList>
            <person name="Tran Van P."/>
        </authorList>
    </citation>
    <scope>NUCLEOTIDE SEQUENCE</scope>
</reference>
<sequence>MPLNAFRKNSSGISLYHLLRTPIIAISEEKKEVVIPLSKPQSSVASKRFRSDEKRSTWNNLLLREDPSPRRDPERFPDPGPGRPSRPCTLRRFDSRRTSRVPPRPCCNRTRSDYLKGKEETPSTAQLSVLEVSNLPENRTSVVIKNRLKHLSLNCGGKVLHVNDGTALLKFSSPDIAERVAVLKLVFVLAHFSDGEVLAAPLQIH</sequence>
<dbReference type="Pfam" id="PF11608">
    <property type="entry name" value="RRM_MARF1"/>
    <property type="match status" value="1"/>
</dbReference>
<dbReference type="InterPro" id="IPR012677">
    <property type="entry name" value="Nucleotide-bd_a/b_plait_sf"/>
</dbReference>
<feature type="domain" description="MARF1 RNA recognition motif 1" evidence="2">
    <location>
        <begin position="127"/>
        <end position="180"/>
    </location>
</feature>
<dbReference type="AlphaFoldDB" id="A0A7R8XBN6"/>
<feature type="region of interest" description="Disordered" evidence="1">
    <location>
        <begin position="58"/>
        <end position="104"/>
    </location>
</feature>
<gene>
    <name evidence="3" type="ORF">DSTB1V02_LOCUS6432</name>
</gene>
<feature type="compositionally biased region" description="Basic and acidic residues" evidence="1">
    <location>
        <begin position="63"/>
        <end position="77"/>
    </location>
</feature>
<name>A0A7R8XBN6_9CRUS</name>
<evidence type="ECO:0000256" key="1">
    <source>
        <dbReference type="SAM" id="MobiDB-lite"/>
    </source>
</evidence>
<dbReference type="InterPro" id="IPR034189">
    <property type="entry name" value="MARF1_RRM1"/>
</dbReference>
<dbReference type="Gene3D" id="3.30.70.330">
    <property type="match status" value="1"/>
</dbReference>
<evidence type="ECO:0000259" key="2">
    <source>
        <dbReference type="Pfam" id="PF11608"/>
    </source>
</evidence>
<dbReference type="EMBL" id="LR900692">
    <property type="protein sequence ID" value="CAD7246584.1"/>
    <property type="molecule type" value="Genomic_DNA"/>
</dbReference>
<evidence type="ECO:0000313" key="4">
    <source>
        <dbReference type="Proteomes" id="UP000677054"/>
    </source>
</evidence>
<proteinExistence type="predicted"/>
<keyword evidence="4" id="KW-1185">Reference proteome</keyword>
<accession>A0A7R8XBN6</accession>
<organism evidence="3">
    <name type="scientific">Darwinula stevensoni</name>
    <dbReference type="NCBI Taxonomy" id="69355"/>
    <lineage>
        <taxon>Eukaryota</taxon>
        <taxon>Metazoa</taxon>
        <taxon>Ecdysozoa</taxon>
        <taxon>Arthropoda</taxon>
        <taxon>Crustacea</taxon>
        <taxon>Oligostraca</taxon>
        <taxon>Ostracoda</taxon>
        <taxon>Podocopa</taxon>
        <taxon>Podocopida</taxon>
        <taxon>Darwinulocopina</taxon>
        <taxon>Darwinuloidea</taxon>
        <taxon>Darwinulidae</taxon>
        <taxon>Darwinula</taxon>
    </lineage>
</organism>
<evidence type="ECO:0000313" key="3">
    <source>
        <dbReference type="EMBL" id="CAD7246584.1"/>
    </source>
</evidence>
<protein>
    <recommendedName>
        <fullName evidence="2">MARF1 RNA recognition motif 1 domain-containing protein</fullName>
    </recommendedName>
</protein>